<sequence>MDTSRYAAPNACTPGAAAPRGAHAADGLAYLAQSTAAEAATLAALESLVAAQRQIAASAPARNAARRADRATRAPAGGPASGSIHADEAARNRLARELHDSVGAELAATHFALANVHTWLPANAPPQCAEALALVARSLEAATGAMRHVLDGLHAPHLDEGLAPALANWIRGFAARTGLAARFAGASDDARLARLPADAALAVFRVAQEALANVARHAQATRAEVRLECTARHLTLTVADDGVGLARRAPGKGNGEGGKHNSHGGRYGLAGMRERCAAFGGSLRTASGGVASPLDATHTEAHTQAHTQAHDATGHAATRGTTVRARFAWDALLASPASPIIVAKGARP</sequence>
<organism evidence="12 13">
    <name type="scientific">Paraburkholderia unamae</name>
    <dbReference type="NCBI Taxonomy" id="219649"/>
    <lineage>
        <taxon>Bacteria</taxon>
        <taxon>Pseudomonadati</taxon>
        <taxon>Pseudomonadota</taxon>
        <taxon>Betaproteobacteria</taxon>
        <taxon>Burkholderiales</taxon>
        <taxon>Burkholderiaceae</taxon>
        <taxon>Paraburkholderia</taxon>
    </lineage>
</organism>
<name>A0ABX5KVL4_9BURK</name>
<reference evidence="12 13" key="1">
    <citation type="submission" date="2018-05" db="EMBL/GenBank/DDBJ databases">
        <title>Genomic Encyclopedia of Type Strains, Phase IV (KMG-V): Genome sequencing to study the core and pangenomes of soil and plant-associated prokaryotes.</title>
        <authorList>
            <person name="Whitman W."/>
        </authorList>
    </citation>
    <scope>NUCLEOTIDE SEQUENCE [LARGE SCALE GENOMIC DNA]</scope>
    <source>
        <strain evidence="12 13">SCZa-39</strain>
    </source>
</reference>
<protein>
    <recommendedName>
        <fullName evidence="2">histidine kinase</fullName>
        <ecNumber evidence="2">2.7.13.3</ecNumber>
    </recommendedName>
</protein>
<dbReference type="PANTHER" id="PTHR24421:SF10">
    <property type="entry name" value="NITRATE_NITRITE SENSOR PROTEIN NARQ"/>
    <property type="match status" value="1"/>
</dbReference>
<gene>
    <name evidence="12" type="ORF">C7402_101345</name>
</gene>
<feature type="compositionally biased region" description="Low complexity" evidence="9">
    <location>
        <begin position="73"/>
        <end position="83"/>
    </location>
</feature>
<dbReference type="InterPro" id="IPR003594">
    <property type="entry name" value="HATPase_dom"/>
</dbReference>
<keyword evidence="13" id="KW-1185">Reference proteome</keyword>
<feature type="region of interest" description="Disordered" evidence="9">
    <location>
        <begin position="59"/>
        <end position="85"/>
    </location>
</feature>
<keyword evidence="8" id="KW-0902">Two-component regulatory system</keyword>
<accession>A0ABX5KVL4</accession>
<keyword evidence="6" id="KW-0418">Kinase</keyword>
<feature type="domain" description="Histidine kinase/HSP90-like ATPase" evidence="10">
    <location>
        <begin position="202"/>
        <end position="326"/>
    </location>
</feature>
<evidence type="ECO:0000256" key="3">
    <source>
        <dbReference type="ARBA" id="ARBA00022553"/>
    </source>
</evidence>
<dbReference type="Gene3D" id="1.20.5.1930">
    <property type="match status" value="1"/>
</dbReference>
<comment type="caution">
    <text evidence="12">The sequence shown here is derived from an EMBL/GenBank/DDBJ whole genome shotgun (WGS) entry which is preliminary data.</text>
</comment>
<evidence type="ECO:0000256" key="6">
    <source>
        <dbReference type="ARBA" id="ARBA00022777"/>
    </source>
</evidence>
<keyword evidence="5" id="KW-0547">Nucleotide-binding</keyword>
<evidence type="ECO:0000256" key="8">
    <source>
        <dbReference type="ARBA" id="ARBA00023012"/>
    </source>
</evidence>
<dbReference type="RefSeq" id="WP_116609418.1">
    <property type="nucleotide sequence ID" value="NZ_QEOB01000001.1"/>
</dbReference>
<comment type="catalytic activity">
    <reaction evidence="1">
        <text>ATP + protein L-histidine = ADP + protein N-phospho-L-histidine.</text>
        <dbReference type="EC" id="2.7.13.3"/>
    </reaction>
</comment>
<evidence type="ECO:0000256" key="7">
    <source>
        <dbReference type="ARBA" id="ARBA00022840"/>
    </source>
</evidence>
<dbReference type="CDD" id="cd16917">
    <property type="entry name" value="HATPase_UhpB-NarQ-NarX-like"/>
    <property type="match status" value="1"/>
</dbReference>
<dbReference type="Gene3D" id="3.30.565.10">
    <property type="entry name" value="Histidine kinase-like ATPase, C-terminal domain"/>
    <property type="match status" value="1"/>
</dbReference>
<evidence type="ECO:0000256" key="2">
    <source>
        <dbReference type="ARBA" id="ARBA00012438"/>
    </source>
</evidence>
<evidence type="ECO:0000259" key="11">
    <source>
        <dbReference type="Pfam" id="PF07730"/>
    </source>
</evidence>
<dbReference type="InterPro" id="IPR036890">
    <property type="entry name" value="HATPase_C_sf"/>
</dbReference>
<evidence type="ECO:0000313" key="12">
    <source>
        <dbReference type="EMBL" id="PVX97632.1"/>
    </source>
</evidence>
<dbReference type="InterPro" id="IPR050482">
    <property type="entry name" value="Sensor_HK_TwoCompSys"/>
</dbReference>
<evidence type="ECO:0000256" key="1">
    <source>
        <dbReference type="ARBA" id="ARBA00000085"/>
    </source>
</evidence>
<evidence type="ECO:0000256" key="9">
    <source>
        <dbReference type="SAM" id="MobiDB-lite"/>
    </source>
</evidence>
<keyword evidence="3" id="KW-0597">Phosphoprotein</keyword>
<dbReference type="Pfam" id="PF07730">
    <property type="entry name" value="HisKA_3"/>
    <property type="match status" value="1"/>
</dbReference>
<keyword evidence="7" id="KW-0067">ATP-binding</keyword>
<evidence type="ECO:0000256" key="4">
    <source>
        <dbReference type="ARBA" id="ARBA00022679"/>
    </source>
</evidence>
<dbReference type="SUPFAM" id="SSF55874">
    <property type="entry name" value="ATPase domain of HSP90 chaperone/DNA topoisomerase II/histidine kinase"/>
    <property type="match status" value="1"/>
</dbReference>
<evidence type="ECO:0000259" key="10">
    <source>
        <dbReference type="Pfam" id="PF02518"/>
    </source>
</evidence>
<dbReference type="InterPro" id="IPR011712">
    <property type="entry name" value="Sig_transdc_His_kin_sub3_dim/P"/>
</dbReference>
<proteinExistence type="predicted"/>
<evidence type="ECO:0000256" key="5">
    <source>
        <dbReference type="ARBA" id="ARBA00022741"/>
    </source>
</evidence>
<keyword evidence="4" id="KW-0808">Transferase</keyword>
<dbReference type="Proteomes" id="UP000245712">
    <property type="component" value="Unassembled WGS sequence"/>
</dbReference>
<feature type="domain" description="Signal transduction histidine kinase subgroup 3 dimerisation and phosphoacceptor" evidence="11">
    <location>
        <begin position="91"/>
        <end position="156"/>
    </location>
</feature>
<evidence type="ECO:0000313" key="13">
    <source>
        <dbReference type="Proteomes" id="UP000245712"/>
    </source>
</evidence>
<dbReference type="EMBL" id="QEOB01000001">
    <property type="protein sequence ID" value="PVX97632.1"/>
    <property type="molecule type" value="Genomic_DNA"/>
</dbReference>
<dbReference type="EC" id="2.7.13.3" evidence="2"/>
<dbReference type="Pfam" id="PF02518">
    <property type="entry name" value="HATPase_c"/>
    <property type="match status" value="1"/>
</dbReference>
<dbReference type="PANTHER" id="PTHR24421">
    <property type="entry name" value="NITRATE/NITRITE SENSOR PROTEIN NARX-RELATED"/>
    <property type="match status" value="1"/>
</dbReference>